<evidence type="ECO:0000313" key="1">
    <source>
        <dbReference type="EMBL" id="SFR57076.1"/>
    </source>
</evidence>
<name>A0A1I6HRJ3_9GAMM</name>
<reference evidence="2" key="1">
    <citation type="submission" date="2016-10" db="EMBL/GenBank/DDBJ databases">
        <authorList>
            <person name="Varghese N."/>
            <person name="Submissions S."/>
        </authorList>
    </citation>
    <scope>NUCLEOTIDE SEQUENCE [LARGE SCALE GENOMIC DNA]</scope>
    <source>
        <strain evidence="2">CGMCC 1.9167</strain>
    </source>
</reference>
<protein>
    <submittedName>
        <fullName evidence="1">Uncharacterized protein</fullName>
    </submittedName>
</protein>
<accession>A0A1I6HRJ3</accession>
<proteinExistence type="predicted"/>
<evidence type="ECO:0000313" key="2">
    <source>
        <dbReference type="Proteomes" id="UP000198644"/>
    </source>
</evidence>
<dbReference type="Proteomes" id="UP000198644">
    <property type="component" value="Unassembled WGS sequence"/>
</dbReference>
<keyword evidence="2" id="KW-1185">Reference proteome</keyword>
<dbReference type="EMBL" id="FOYW01000001">
    <property type="protein sequence ID" value="SFR57076.1"/>
    <property type="molecule type" value="Genomic_DNA"/>
</dbReference>
<dbReference type="RefSeq" id="WP_092010208.1">
    <property type="nucleotide sequence ID" value="NZ_FOYW01000001.1"/>
</dbReference>
<dbReference type="AlphaFoldDB" id="A0A1I6HRJ3"/>
<gene>
    <name evidence="1" type="ORF">SAMN05216203_1451</name>
</gene>
<sequence>MLYALGSLSRAENVPAETLEAVEALSENMFSGDHPAMEMRYRDLPSDFIKELENITYFHSPFSAFEVMEKLERAD</sequence>
<organism evidence="1 2">
    <name type="scientific">Marinobacter daqiaonensis</name>
    <dbReference type="NCBI Taxonomy" id="650891"/>
    <lineage>
        <taxon>Bacteria</taxon>
        <taxon>Pseudomonadati</taxon>
        <taxon>Pseudomonadota</taxon>
        <taxon>Gammaproteobacteria</taxon>
        <taxon>Pseudomonadales</taxon>
        <taxon>Marinobacteraceae</taxon>
        <taxon>Marinobacter</taxon>
    </lineage>
</organism>